<evidence type="ECO:0000259" key="8">
    <source>
        <dbReference type="PROSITE" id="PS51387"/>
    </source>
</evidence>
<gene>
    <name evidence="9" type="ORF">CTI12_AA562040</name>
</gene>
<evidence type="ECO:0000313" key="9">
    <source>
        <dbReference type="EMBL" id="PWA40522.1"/>
    </source>
</evidence>
<dbReference type="Pfam" id="PF01565">
    <property type="entry name" value="FAD_binding_4"/>
    <property type="match status" value="1"/>
</dbReference>
<evidence type="ECO:0000256" key="3">
    <source>
        <dbReference type="ARBA" id="ARBA00022630"/>
    </source>
</evidence>
<dbReference type="PROSITE" id="PS51387">
    <property type="entry name" value="FAD_PCMH"/>
    <property type="match status" value="1"/>
</dbReference>
<dbReference type="InterPro" id="IPR006094">
    <property type="entry name" value="Oxid_FAD_bind_N"/>
</dbReference>
<evidence type="ECO:0000256" key="5">
    <source>
        <dbReference type="ARBA" id="ARBA00022827"/>
    </source>
</evidence>
<dbReference type="Pfam" id="PF08031">
    <property type="entry name" value="BBE"/>
    <property type="match status" value="1"/>
</dbReference>
<dbReference type="EMBL" id="PKPP01013739">
    <property type="protein sequence ID" value="PWA40522.1"/>
    <property type="molecule type" value="Genomic_DNA"/>
</dbReference>
<dbReference type="InterPro" id="IPR016169">
    <property type="entry name" value="FAD-bd_PCMH_sub2"/>
</dbReference>
<comment type="cofactor">
    <cofactor evidence="1">
        <name>FAD</name>
        <dbReference type="ChEBI" id="CHEBI:57692"/>
    </cofactor>
</comment>
<dbReference type="GO" id="GO:0016491">
    <property type="term" value="F:oxidoreductase activity"/>
    <property type="evidence" value="ECO:0007669"/>
    <property type="project" value="InterPro"/>
</dbReference>
<dbReference type="InterPro" id="IPR012951">
    <property type="entry name" value="BBE"/>
</dbReference>
<keyword evidence="3" id="KW-0285">Flavoprotein</keyword>
<dbReference type="Proteomes" id="UP000245207">
    <property type="component" value="Unassembled WGS sequence"/>
</dbReference>
<evidence type="ECO:0000313" key="10">
    <source>
        <dbReference type="Proteomes" id="UP000245207"/>
    </source>
</evidence>
<feature type="signal peptide" evidence="7">
    <location>
        <begin position="1"/>
        <end position="25"/>
    </location>
</feature>
<dbReference type="GO" id="GO:0071949">
    <property type="term" value="F:FAD binding"/>
    <property type="evidence" value="ECO:0007669"/>
    <property type="project" value="InterPro"/>
</dbReference>
<dbReference type="InterPro" id="IPR016166">
    <property type="entry name" value="FAD-bd_PCMH"/>
</dbReference>
<dbReference type="AlphaFoldDB" id="A0A2U1KUW7"/>
<comment type="similarity">
    <text evidence="2">Belongs to the oxygen-dependent FAD-linked oxidoreductase family.</text>
</comment>
<proteinExistence type="inferred from homology"/>
<dbReference type="SUPFAM" id="SSF56176">
    <property type="entry name" value="FAD-binding/transporter-associated domain-like"/>
    <property type="match status" value="1"/>
</dbReference>
<dbReference type="InterPro" id="IPR036318">
    <property type="entry name" value="FAD-bd_PCMH-like_sf"/>
</dbReference>
<dbReference type="Gene3D" id="3.30.43.10">
    <property type="entry name" value="Uridine Diphospho-n-acetylenolpyruvylglucosamine Reductase, domain 2"/>
    <property type="match status" value="1"/>
</dbReference>
<keyword evidence="5" id="KW-0274">FAD</keyword>
<organism evidence="9 10">
    <name type="scientific">Artemisia annua</name>
    <name type="common">Sweet wormwood</name>
    <dbReference type="NCBI Taxonomy" id="35608"/>
    <lineage>
        <taxon>Eukaryota</taxon>
        <taxon>Viridiplantae</taxon>
        <taxon>Streptophyta</taxon>
        <taxon>Embryophyta</taxon>
        <taxon>Tracheophyta</taxon>
        <taxon>Spermatophyta</taxon>
        <taxon>Magnoliopsida</taxon>
        <taxon>eudicotyledons</taxon>
        <taxon>Gunneridae</taxon>
        <taxon>Pentapetalae</taxon>
        <taxon>asterids</taxon>
        <taxon>campanulids</taxon>
        <taxon>Asterales</taxon>
        <taxon>Asteraceae</taxon>
        <taxon>Asteroideae</taxon>
        <taxon>Anthemideae</taxon>
        <taxon>Artemisiinae</taxon>
        <taxon>Artemisia</taxon>
    </lineage>
</organism>
<comment type="caution">
    <text evidence="9">The sequence shown here is derived from an EMBL/GenBank/DDBJ whole genome shotgun (WGS) entry which is preliminary data.</text>
</comment>
<dbReference type="Gene3D" id="3.40.462.20">
    <property type="match status" value="1"/>
</dbReference>
<feature type="chain" id="PRO_5015544318" evidence="7">
    <location>
        <begin position="26"/>
        <end position="520"/>
    </location>
</feature>
<evidence type="ECO:0000256" key="2">
    <source>
        <dbReference type="ARBA" id="ARBA00005466"/>
    </source>
</evidence>
<dbReference type="STRING" id="35608.A0A2U1KUW7"/>
<evidence type="ECO:0000256" key="7">
    <source>
        <dbReference type="SAM" id="SignalP"/>
    </source>
</evidence>
<dbReference type="InterPro" id="IPR016167">
    <property type="entry name" value="FAD-bd_PCMH_sub1"/>
</dbReference>
<protein>
    <submittedName>
        <fullName evidence="9">Berberine/berberine-like protein</fullName>
    </submittedName>
</protein>
<evidence type="ECO:0000256" key="4">
    <source>
        <dbReference type="ARBA" id="ARBA00022729"/>
    </source>
</evidence>
<accession>A0A2U1KUW7</accession>
<reference evidence="9 10" key="1">
    <citation type="journal article" date="2018" name="Mol. Plant">
        <title>The genome of Artemisia annua provides insight into the evolution of Asteraceae family and artemisinin biosynthesis.</title>
        <authorList>
            <person name="Shen Q."/>
            <person name="Zhang L."/>
            <person name="Liao Z."/>
            <person name="Wang S."/>
            <person name="Yan T."/>
            <person name="Shi P."/>
            <person name="Liu M."/>
            <person name="Fu X."/>
            <person name="Pan Q."/>
            <person name="Wang Y."/>
            <person name="Lv Z."/>
            <person name="Lu X."/>
            <person name="Zhang F."/>
            <person name="Jiang W."/>
            <person name="Ma Y."/>
            <person name="Chen M."/>
            <person name="Hao X."/>
            <person name="Li L."/>
            <person name="Tang Y."/>
            <person name="Lv G."/>
            <person name="Zhou Y."/>
            <person name="Sun X."/>
            <person name="Brodelius P.E."/>
            <person name="Rose J.K.C."/>
            <person name="Tang K."/>
        </authorList>
    </citation>
    <scope>NUCLEOTIDE SEQUENCE [LARGE SCALE GENOMIC DNA]</scope>
    <source>
        <strain evidence="10">cv. Huhao1</strain>
        <tissue evidence="9">Leaf</tissue>
    </source>
</reference>
<evidence type="ECO:0000256" key="6">
    <source>
        <dbReference type="ARBA" id="ARBA00023180"/>
    </source>
</evidence>
<evidence type="ECO:0000256" key="1">
    <source>
        <dbReference type="ARBA" id="ARBA00001974"/>
    </source>
</evidence>
<sequence length="520" mass="58188">MELHIITKILLSVLVILFPLAFSQSSNDKFIQCLSQNSDSVLTQNNTQYSSILQSTIVNLRFSASTTSKPLAIITPLTYAHVQSVVTCSKNFGYRVRIRSGGHDYAGLSYSSHDQVPFVVLDHQKLRSINIDSSKKTAWVESGATIGELYYWVSQNNKNLGFPAGVCPTIGVGGHLSGGGLGILVRKYGLAADNVVDARIIDANGKILDRKAMGKDLFWSIRGGGGGSFGIVVAWKVKLISVPDKVSVFSLSKTLEQGGSDLFNKWQSIGSKLSKYLLIRVIILPGSTGGGSRTIKVIFNSMFLGTVDNLLKTMNNSFPELGLQAKDCSEISWIESILFFANYPDTSVLRDRKPEARKYFNAKSDYVKAPIPKERLQDIWNWMLEDDNPILIMEPHGGRMDEIGETSTPYPHRKGYLYNIQYFQTWENSDASDKHIGWMRRMYTNMKPYVSKNPRSTYVNYRDLDLGENKNANNTSYSEAAMQWGSKYFGNNFRKLALVKGVVDPQNFFYFEQSIPPLKA</sequence>
<keyword evidence="4 7" id="KW-0732">Signal</keyword>
<name>A0A2U1KUW7_ARTAN</name>
<feature type="domain" description="FAD-binding PCMH-type" evidence="8">
    <location>
        <begin position="66"/>
        <end position="242"/>
    </location>
</feature>
<keyword evidence="10" id="KW-1185">Reference proteome</keyword>
<dbReference type="Gene3D" id="3.30.465.10">
    <property type="match status" value="1"/>
</dbReference>
<keyword evidence="6" id="KW-0325">Glycoprotein</keyword>
<dbReference type="OrthoDB" id="407275at2759"/>
<dbReference type="PANTHER" id="PTHR32448">
    <property type="entry name" value="OS08G0158400 PROTEIN"/>
    <property type="match status" value="1"/>
</dbReference>